<sequence>MAEKGAGNKSMDTTAAQLSDLICSSAADFERYLREFILSGSREITFLLGGKTGVGKSHLTNALIGEELAEEGEELDPQTDDIPNIVYCIVKDFIVSIISSCRQLFFTDVLKEGIDFTITIYRTQKFSYQVSRIIMSLYEKFFSFTTHGVV</sequence>
<dbReference type="EMBL" id="LSMT01001308">
    <property type="protein sequence ID" value="PFX12540.1"/>
    <property type="molecule type" value="Genomic_DNA"/>
</dbReference>
<gene>
    <name evidence="1" type="ORF">AWC38_SpisGene23483</name>
</gene>
<dbReference type="SUPFAM" id="SSF52540">
    <property type="entry name" value="P-loop containing nucleoside triphosphate hydrolases"/>
    <property type="match status" value="1"/>
</dbReference>
<comment type="caution">
    <text evidence="1">The sequence shown here is derived from an EMBL/GenBank/DDBJ whole genome shotgun (WGS) entry which is preliminary data.</text>
</comment>
<evidence type="ECO:0000313" key="2">
    <source>
        <dbReference type="Proteomes" id="UP000225706"/>
    </source>
</evidence>
<keyword evidence="2" id="KW-1185">Reference proteome</keyword>
<evidence type="ECO:0000313" key="1">
    <source>
        <dbReference type="EMBL" id="PFX12540.1"/>
    </source>
</evidence>
<reference evidence="2" key="1">
    <citation type="journal article" date="2017" name="bioRxiv">
        <title>Comparative analysis of the genomes of Stylophora pistillata and Acropora digitifera provides evidence for extensive differences between species of corals.</title>
        <authorList>
            <person name="Voolstra C.R."/>
            <person name="Li Y."/>
            <person name="Liew Y.J."/>
            <person name="Baumgarten S."/>
            <person name="Zoccola D."/>
            <person name="Flot J.-F."/>
            <person name="Tambutte S."/>
            <person name="Allemand D."/>
            <person name="Aranda M."/>
        </authorList>
    </citation>
    <scope>NUCLEOTIDE SEQUENCE [LARGE SCALE GENOMIC DNA]</scope>
</reference>
<name>A0A2B4R7S4_STYPI</name>
<proteinExistence type="predicted"/>
<dbReference type="InterPro" id="IPR027417">
    <property type="entry name" value="P-loop_NTPase"/>
</dbReference>
<protein>
    <submittedName>
        <fullName evidence="1">Uncharacterized protein</fullName>
    </submittedName>
</protein>
<organism evidence="1 2">
    <name type="scientific">Stylophora pistillata</name>
    <name type="common">Smooth cauliflower coral</name>
    <dbReference type="NCBI Taxonomy" id="50429"/>
    <lineage>
        <taxon>Eukaryota</taxon>
        <taxon>Metazoa</taxon>
        <taxon>Cnidaria</taxon>
        <taxon>Anthozoa</taxon>
        <taxon>Hexacorallia</taxon>
        <taxon>Scleractinia</taxon>
        <taxon>Astrocoeniina</taxon>
        <taxon>Pocilloporidae</taxon>
        <taxon>Stylophora</taxon>
    </lineage>
</organism>
<accession>A0A2B4R7S4</accession>
<dbReference type="Proteomes" id="UP000225706">
    <property type="component" value="Unassembled WGS sequence"/>
</dbReference>
<dbReference type="Gene3D" id="3.40.50.300">
    <property type="entry name" value="P-loop containing nucleotide triphosphate hydrolases"/>
    <property type="match status" value="1"/>
</dbReference>
<dbReference type="AlphaFoldDB" id="A0A2B4R7S4"/>